<keyword evidence="7" id="KW-0449">Lipoprotein</keyword>
<proteinExistence type="predicted"/>
<dbReference type="Pfam" id="PF00691">
    <property type="entry name" value="OmpA"/>
    <property type="match status" value="1"/>
</dbReference>
<reference evidence="7 8" key="1">
    <citation type="submission" date="2015-01" db="EMBL/GenBank/DDBJ databases">
        <title>Genome Sequence of Magnetospirillum magnetotacticum Strain MS-1.</title>
        <authorList>
            <person name="Marinov G.K."/>
            <person name="Smalley M.D."/>
            <person name="DeSalvo G."/>
        </authorList>
    </citation>
    <scope>NUCLEOTIDE SEQUENCE [LARGE SCALE GENOMIC DNA]</scope>
    <source>
        <strain evidence="7 8">MS-1</strain>
    </source>
</reference>
<comment type="caution">
    <text evidence="7">The sequence shown here is derived from an EMBL/GenBank/DDBJ whole genome shotgun (WGS) entry which is preliminary data.</text>
</comment>
<evidence type="ECO:0000256" key="5">
    <source>
        <dbReference type="SAM" id="MobiDB-lite"/>
    </source>
</evidence>
<comment type="subcellular location">
    <subcellularLocation>
        <location evidence="1">Cell outer membrane</location>
    </subcellularLocation>
</comment>
<evidence type="ECO:0000256" key="4">
    <source>
        <dbReference type="PROSITE-ProRule" id="PRU00473"/>
    </source>
</evidence>
<dbReference type="PANTHER" id="PTHR30329:SF21">
    <property type="entry name" value="LIPOPROTEIN YIAD-RELATED"/>
    <property type="match status" value="1"/>
</dbReference>
<evidence type="ECO:0000256" key="3">
    <source>
        <dbReference type="ARBA" id="ARBA00023237"/>
    </source>
</evidence>
<feature type="domain" description="OmpA-like" evidence="6">
    <location>
        <begin position="1"/>
        <end position="114"/>
    </location>
</feature>
<accession>A0A0C2UAE5</accession>
<name>A0A0C2UAE5_PARME</name>
<keyword evidence="2 4" id="KW-0472">Membrane</keyword>
<evidence type="ECO:0000256" key="2">
    <source>
        <dbReference type="ARBA" id="ARBA00023136"/>
    </source>
</evidence>
<dbReference type="PROSITE" id="PS51123">
    <property type="entry name" value="OMPA_2"/>
    <property type="match status" value="1"/>
</dbReference>
<dbReference type="Gene3D" id="3.30.1330.60">
    <property type="entry name" value="OmpA-like domain"/>
    <property type="match status" value="1"/>
</dbReference>
<evidence type="ECO:0000259" key="6">
    <source>
        <dbReference type="PROSITE" id="PS51123"/>
    </source>
</evidence>
<keyword evidence="3" id="KW-0998">Cell outer membrane</keyword>
<dbReference type="PRINTS" id="PR01021">
    <property type="entry name" value="OMPADOMAIN"/>
</dbReference>
<sequence>MAEAREIELPFDSDRLDLNAKAKAILDGVAEELKRNSTLTAILAGHADDRGSREYNLALGERRAEAVKTYLAVHGAPVERMAAISYGKEQPRDTSGTKAARAANRRVVVRLEQH</sequence>
<dbReference type="InterPro" id="IPR050330">
    <property type="entry name" value="Bact_OuterMem_StrucFunc"/>
</dbReference>
<protein>
    <submittedName>
        <fullName evidence="7">18K peptidoglycan-associated outer membrane lipoprotein Peptidoglycan-associated lipoprotein Outer membrane protein P6 OmpA/MotB</fullName>
    </submittedName>
</protein>
<evidence type="ECO:0000313" key="8">
    <source>
        <dbReference type="Proteomes" id="UP000031971"/>
    </source>
</evidence>
<dbReference type="InterPro" id="IPR006665">
    <property type="entry name" value="OmpA-like"/>
</dbReference>
<organism evidence="7 8">
    <name type="scientific">Paramagnetospirillum magnetotacticum MS-1</name>
    <dbReference type="NCBI Taxonomy" id="272627"/>
    <lineage>
        <taxon>Bacteria</taxon>
        <taxon>Pseudomonadati</taxon>
        <taxon>Pseudomonadota</taxon>
        <taxon>Alphaproteobacteria</taxon>
        <taxon>Rhodospirillales</taxon>
        <taxon>Magnetospirillaceae</taxon>
        <taxon>Paramagnetospirillum</taxon>
    </lineage>
</organism>
<keyword evidence="8" id="KW-1185">Reference proteome</keyword>
<evidence type="ECO:0000256" key="1">
    <source>
        <dbReference type="ARBA" id="ARBA00004442"/>
    </source>
</evidence>
<evidence type="ECO:0000313" key="7">
    <source>
        <dbReference type="EMBL" id="KIL98452.1"/>
    </source>
</evidence>
<dbReference type="Proteomes" id="UP000031971">
    <property type="component" value="Unassembled WGS sequence"/>
</dbReference>
<gene>
    <name evidence="7" type="ORF">CCC_03735</name>
</gene>
<dbReference type="EMBL" id="JXSL01000028">
    <property type="protein sequence ID" value="KIL98452.1"/>
    <property type="molecule type" value="Genomic_DNA"/>
</dbReference>
<dbReference type="InterPro" id="IPR036737">
    <property type="entry name" value="OmpA-like_sf"/>
</dbReference>
<dbReference type="AlphaFoldDB" id="A0A0C2UAE5"/>
<dbReference type="GO" id="GO:0009279">
    <property type="term" value="C:cell outer membrane"/>
    <property type="evidence" value="ECO:0007669"/>
    <property type="project" value="UniProtKB-SubCell"/>
</dbReference>
<dbReference type="InterPro" id="IPR006664">
    <property type="entry name" value="OMP_bac"/>
</dbReference>
<dbReference type="CDD" id="cd07185">
    <property type="entry name" value="OmpA_C-like"/>
    <property type="match status" value="1"/>
</dbReference>
<dbReference type="SUPFAM" id="SSF103088">
    <property type="entry name" value="OmpA-like"/>
    <property type="match status" value="1"/>
</dbReference>
<feature type="region of interest" description="Disordered" evidence="5">
    <location>
        <begin position="87"/>
        <end position="106"/>
    </location>
</feature>
<dbReference type="PANTHER" id="PTHR30329">
    <property type="entry name" value="STATOR ELEMENT OF FLAGELLAR MOTOR COMPLEX"/>
    <property type="match status" value="1"/>
</dbReference>
<dbReference type="STRING" id="272627.CCC_03735"/>